<reference evidence="1" key="2">
    <citation type="submission" date="2023-04" db="EMBL/GenBank/DDBJ databases">
        <authorList>
            <person name="Sun J.-Q."/>
        </authorList>
    </citation>
    <scope>NUCLEOTIDE SEQUENCE</scope>
    <source>
        <strain evidence="1">CC-YY355</strain>
    </source>
</reference>
<name>A0ABT6MQV8_9GAMM</name>
<dbReference type="PANTHER" id="PTHR30348">
    <property type="entry name" value="UNCHARACTERIZED PROTEIN YECE"/>
    <property type="match status" value="1"/>
</dbReference>
<dbReference type="InterPro" id="IPR036520">
    <property type="entry name" value="UPF0759_sf"/>
</dbReference>
<dbReference type="RefSeq" id="WP_280942228.1">
    <property type="nucleotide sequence ID" value="NZ_JARYGX010000017.1"/>
</dbReference>
<evidence type="ECO:0000313" key="2">
    <source>
        <dbReference type="Proteomes" id="UP001160550"/>
    </source>
</evidence>
<sequence>MAARRIRVGCAGWSIGTPQRDLFDDGASMLARYATRFDVAEINSSFYRPHRRETWRRWAASVPAGFRFSAKLPRTISHELGLRGAGPALDQFLAEAGGLGRKLGALLLQLPPTLAFDARSASAFFRMLRRRTDIAVACEPRHASWFDARADALLQRHAIARVAADPARVAEATRPGGDTGLRYWRWHGSPRIYYSRYEDAALASLAGAIAAAPGRNAWVIFDNTAHGHAVTDALRLQSLVRDGMPTQRRPRA</sequence>
<dbReference type="Proteomes" id="UP001160550">
    <property type="component" value="Unassembled WGS sequence"/>
</dbReference>
<reference evidence="1" key="1">
    <citation type="journal article" date="2007" name="Int. J. Syst. Evol. Microbiol.">
        <title>Luteimonas composti sp. nov., a moderately thermophilic bacterium isolated from food waste.</title>
        <authorList>
            <person name="Young C.C."/>
            <person name="Kampfer P."/>
            <person name="Chen W.M."/>
            <person name="Yen W.S."/>
            <person name="Arun A.B."/>
            <person name="Lai W.A."/>
            <person name="Shen F.T."/>
            <person name="Rekha P.D."/>
            <person name="Lin K.Y."/>
            <person name="Chou J.H."/>
        </authorList>
    </citation>
    <scope>NUCLEOTIDE SEQUENCE</scope>
    <source>
        <strain evidence="1">CC-YY355</strain>
    </source>
</reference>
<organism evidence="1 2">
    <name type="scientific">Luteimonas composti</name>
    <dbReference type="NCBI Taxonomy" id="398257"/>
    <lineage>
        <taxon>Bacteria</taxon>
        <taxon>Pseudomonadati</taxon>
        <taxon>Pseudomonadota</taxon>
        <taxon>Gammaproteobacteria</taxon>
        <taxon>Lysobacterales</taxon>
        <taxon>Lysobacteraceae</taxon>
        <taxon>Luteimonas</taxon>
    </lineage>
</organism>
<dbReference type="Pfam" id="PF01904">
    <property type="entry name" value="DUF72"/>
    <property type="match status" value="1"/>
</dbReference>
<proteinExistence type="predicted"/>
<dbReference type="EMBL" id="JARYGX010000017">
    <property type="protein sequence ID" value="MDH7453016.1"/>
    <property type="molecule type" value="Genomic_DNA"/>
</dbReference>
<dbReference type="InterPro" id="IPR002763">
    <property type="entry name" value="DUF72"/>
</dbReference>
<dbReference type="PANTHER" id="PTHR30348:SF14">
    <property type="entry name" value="BLR8050 PROTEIN"/>
    <property type="match status" value="1"/>
</dbReference>
<gene>
    <name evidence="1" type="ORF">QF205_07990</name>
</gene>
<evidence type="ECO:0000313" key="1">
    <source>
        <dbReference type="EMBL" id="MDH7453016.1"/>
    </source>
</evidence>
<protein>
    <submittedName>
        <fullName evidence="1">DUF72 domain-containing protein</fullName>
    </submittedName>
</protein>
<comment type="caution">
    <text evidence="1">The sequence shown here is derived from an EMBL/GenBank/DDBJ whole genome shotgun (WGS) entry which is preliminary data.</text>
</comment>
<accession>A0ABT6MQV8</accession>
<dbReference type="Gene3D" id="3.20.20.410">
    <property type="entry name" value="Protein of unknown function UPF0759"/>
    <property type="match status" value="1"/>
</dbReference>
<keyword evidence="2" id="KW-1185">Reference proteome</keyword>
<dbReference type="SUPFAM" id="SSF117396">
    <property type="entry name" value="TM1631-like"/>
    <property type="match status" value="1"/>
</dbReference>